<dbReference type="KEGG" id="stir:DDW44_16500"/>
<protein>
    <submittedName>
        <fullName evidence="1">Uncharacterized protein</fullName>
    </submittedName>
</protein>
<gene>
    <name evidence="1" type="ORF">DDW44_16500</name>
</gene>
<sequence length="152" mass="16555">MGILNQFDVIDSFNQLIPGAAGYSDGYLREVAKSTQEQGLPVEMNLENNSDGLFAAMRGQGARRFLVVQPSDRKARGLRMMHYGFPVGTNLTAGWLLTGTTGNLKLFDYLDLTAVIESVHGLAVVPALYSVADGTGFAREEIRKYQSGFFGV</sequence>
<keyword evidence="2" id="KW-1185">Reference proteome</keyword>
<name>A0A2S1SUV7_9ACTN</name>
<organism evidence="1 2">
    <name type="scientific">Streptomyces tirandamycinicus</name>
    <dbReference type="NCBI Taxonomy" id="2174846"/>
    <lineage>
        <taxon>Bacteria</taxon>
        <taxon>Bacillati</taxon>
        <taxon>Actinomycetota</taxon>
        <taxon>Actinomycetes</taxon>
        <taxon>Kitasatosporales</taxon>
        <taxon>Streptomycetaceae</taxon>
        <taxon>Streptomyces</taxon>
    </lineage>
</organism>
<dbReference type="RefSeq" id="WP_017947784.1">
    <property type="nucleotide sequence ID" value="NZ_CP029188.1"/>
</dbReference>
<evidence type="ECO:0000313" key="2">
    <source>
        <dbReference type="Proteomes" id="UP000244900"/>
    </source>
</evidence>
<dbReference type="EMBL" id="CP029188">
    <property type="protein sequence ID" value="AWI30192.1"/>
    <property type="molecule type" value="Genomic_DNA"/>
</dbReference>
<accession>A0A2S1SUV7</accession>
<reference evidence="1 2" key="1">
    <citation type="submission" date="2018-05" db="EMBL/GenBank/DDBJ databases">
        <title>Complete genome sequence of sponge-derived Streptomyces sp. HNM0039.</title>
        <authorList>
            <person name="Huang X."/>
            <person name="Zhou S."/>
        </authorList>
    </citation>
    <scope>NUCLEOTIDE SEQUENCE [LARGE SCALE GENOMIC DNA]</scope>
    <source>
        <strain evidence="1 2">HNM0039</strain>
    </source>
</reference>
<dbReference type="AlphaFoldDB" id="A0A2S1SUV7"/>
<proteinExistence type="predicted"/>
<evidence type="ECO:0000313" key="1">
    <source>
        <dbReference type="EMBL" id="AWI30192.1"/>
    </source>
</evidence>
<dbReference type="Proteomes" id="UP000244900">
    <property type="component" value="Chromosome"/>
</dbReference>